<comment type="catalytic activity">
    <reaction evidence="14">
        <text>ATP + H2O + 4 H(+)(in) = ADP + phosphate + 5 H(+)(out)</text>
        <dbReference type="Rhea" id="RHEA:57720"/>
        <dbReference type="ChEBI" id="CHEBI:15377"/>
        <dbReference type="ChEBI" id="CHEBI:15378"/>
        <dbReference type="ChEBI" id="CHEBI:30616"/>
        <dbReference type="ChEBI" id="CHEBI:43474"/>
        <dbReference type="ChEBI" id="CHEBI:456216"/>
        <dbReference type="EC" id="7.1.2.2"/>
    </reaction>
</comment>
<evidence type="ECO:0000256" key="13">
    <source>
        <dbReference type="ARBA" id="ARBA00059242"/>
    </source>
</evidence>
<keyword evidence="8 14" id="KW-0406">Ion transport</keyword>
<dbReference type="SUPFAM" id="SSF50615">
    <property type="entry name" value="N-terminal domain of alpha and beta subunits of F1 ATP synthase"/>
    <property type="match status" value="1"/>
</dbReference>
<dbReference type="InterPro" id="IPR055190">
    <property type="entry name" value="ATP-synt_VA_C"/>
</dbReference>
<dbReference type="FunFam" id="1.10.1140.10:FF:000001">
    <property type="entry name" value="ATP synthase subunit beta"/>
    <property type="match status" value="1"/>
</dbReference>
<dbReference type="EMBL" id="FWFT01000004">
    <property type="protein sequence ID" value="SLN50890.1"/>
    <property type="molecule type" value="Genomic_DNA"/>
</dbReference>
<dbReference type="CDD" id="cd18110">
    <property type="entry name" value="ATP-synt_F1_beta_C"/>
    <property type="match status" value="1"/>
</dbReference>
<dbReference type="FunFam" id="3.40.50.300:FF:000026">
    <property type="entry name" value="ATP synthase subunit beta"/>
    <property type="match status" value="1"/>
</dbReference>
<keyword evidence="6 14" id="KW-0067">ATP-binding</keyword>
<keyword evidence="5 14" id="KW-0375">Hydrogen ion transport</keyword>
<feature type="binding site" evidence="14">
    <location>
        <begin position="150"/>
        <end position="157"/>
    </location>
    <ligand>
        <name>ATP</name>
        <dbReference type="ChEBI" id="CHEBI:30616"/>
    </ligand>
</feature>
<dbReference type="EC" id="7.1.2.2" evidence="14"/>
<sequence length="473" mass="50315">MANNGKITQVIGAVVDVQFGDELPAILNALTTDNNGKELVLEVAQHLGENTVRAIAMDATEGLVRGQSVTDTGGPISIPVGNATLGRIMNVTGEPVDEQGPVKTDARRSIHGEAPKFEDQATESEILVTGIKVIDLLAPYTKGGKIGLFGGAGVGKTVLIMELINNIAKVHSGVSVFAGVGERTREGNDLYHEMIESGVIVPDNLEDSKIALVYGQMNEPPGARMRIALTGLSLAEQFRDDTGSDVLFFVDNIFRFTQAGSEVSALLGRIPSAVGYQPTLATDMGAMQERIASTKGGSITSVQAVYVPADDLTDPAPATSFAHLDATTVLDRSISEKGIYPAVDPLGSTSRLLDPQIIGEEHYKVATDVQQILQRYKSLQDIIAILGMDELSEEDKMTVARARKIERFLSQPFDVAKVFTGSDGVQVPLEDTISSFKAVVAGEFDHLPEGAFYMVGGIDEVKAKAEKMAADAA</sequence>
<dbReference type="PANTHER" id="PTHR15184:SF71">
    <property type="entry name" value="ATP SYNTHASE SUBUNIT BETA, MITOCHONDRIAL"/>
    <property type="match status" value="1"/>
</dbReference>
<name>A0A1Y5SXH5_9RHOB</name>
<dbReference type="GO" id="GO:0045259">
    <property type="term" value="C:proton-transporting ATP synthase complex"/>
    <property type="evidence" value="ECO:0007669"/>
    <property type="project" value="UniProtKB-KW"/>
</dbReference>
<dbReference type="Gene3D" id="2.40.10.170">
    <property type="match status" value="1"/>
</dbReference>
<comment type="function">
    <text evidence="14">Produces ATP from ADP in the presence of a proton gradient across the membrane. The catalytic sites are hosted primarily by the beta subunits.</text>
</comment>
<evidence type="ECO:0000256" key="1">
    <source>
        <dbReference type="ARBA" id="ARBA00004370"/>
    </source>
</evidence>
<dbReference type="OrthoDB" id="9801639at2"/>
<evidence type="ECO:0000313" key="16">
    <source>
        <dbReference type="EMBL" id="SLN50890.1"/>
    </source>
</evidence>
<keyword evidence="7 14" id="KW-1278">Translocase</keyword>
<dbReference type="SUPFAM" id="SSF52540">
    <property type="entry name" value="P-loop containing nucleoside triphosphate hydrolases"/>
    <property type="match status" value="1"/>
</dbReference>
<evidence type="ECO:0000259" key="15">
    <source>
        <dbReference type="SMART" id="SM00382"/>
    </source>
</evidence>
<feature type="domain" description="AAA+ ATPase" evidence="15">
    <location>
        <begin position="142"/>
        <end position="327"/>
    </location>
</feature>
<dbReference type="HAMAP" id="MF_01347">
    <property type="entry name" value="ATP_synth_beta_bact"/>
    <property type="match status" value="1"/>
</dbReference>
<dbReference type="InterPro" id="IPR050053">
    <property type="entry name" value="ATPase_alpha/beta_chains"/>
</dbReference>
<evidence type="ECO:0000256" key="14">
    <source>
        <dbReference type="HAMAP-Rule" id="MF_01347"/>
    </source>
</evidence>
<dbReference type="Gene3D" id="1.10.1140.10">
    <property type="entry name" value="Bovine Mitochondrial F1-atpase, Atp Synthase Beta Chain, Chain D, domain 3"/>
    <property type="match status" value="1"/>
</dbReference>
<dbReference type="NCBIfam" id="TIGR01039">
    <property type="entry name" value="atpD"/>
    <property type="match status" value="1"/>
</dbReference>
<dbReference type="AlphaFoldDB" id="A0A1Y5SXH5"/>
<dbReference type="GO" id="GO:0005524">
    <property type="term" value="F:ATP binding"/>
    <property type="evidence" value="ECO:0007669"/>
    <property type="project" value="UniProtKB-UniRule"/>
</dbReference>
<gene>
    <name evidence="14 16" type="primary">atpD</name>
    <name evidence="16" type="ORF">PSJ8397_02657</name>
</gene>
<evidence type="ECO:0000256" key="4">
    <source>
        <dbReference type="ARBA" id="ARBA00022741"/>
    </source>
</evidence>
<evidence type="ECO:0000256" key="8">
    <source>
        <dbReference type="ARBA" id="ARBA00023065"/>
    </source>
</evidence>
<dbReference type="Pfam" id="PF02874">
    <property type="entry name" value="ATP-synt_ab_N"/>
    <property type="match status" value="1"/>
</dbReference>
<dbReference type="Pfam" id="PF22919">
    <property type="entry name" value="ATP-synt_VA_C"/>
    <property type="match status" value="1"/>
</dbReference>
<dbReference type="Pfam" id="PF00006">
    <property type="entry name" value="ATP-synt_ab"/>
    <property type="match status" value="1"/>
</dbReference>
<keyword evidence="4 14" id="KW-0547">Nucleotide-binding</keyword>
<dbReference type="RefSeq" id="WP_085865048.1">
    <property type="nucleotide sequence ID" value="NZ_FWFT01000004.1"/>
</dbReference>
<dbReference type="InterPro" id="IPR036121">
    <property type="entry name" value="ATPase_F1/V1/A1_a/bsu_N_sf"/>
</dbReference>
<evidence type="ECO:0000256" key="7">
    <source>
        <dbReference type="ARBA" id="ARBA00022967"/>
    </source>
</evidence>
<evidence type="ECO:0000256" key="3">
    <source>
        <dbReference type="ARBA" id="ARBA00022448"/>
    </source>
</evidence>
<evidence type="ECO:0000256" key="10">
    <source>
        <dbReference type="ARBA" id="ARBA00023196"/>
    </source>
</evidence>
<dbReference type="SMART" id="SM00382">
    <property type="entry name" value="AAA"/>
    <property type="match status" value="1"/>
</dbReference>
<dbReference type="GO" id="GO:0005886">
    <property type="term" value="C:plasma membrane"/>
    <property type="evidence" value="ECO:0007669"/>
    <property type="project" value="UniProtKB-SubCell"/>
</dbReference>
<keyword evidence="14" id="KW-1003">Cell membrane</keyword>
<comment type="similarity">
    <text evidence="2 14">Belongs to the ATPase alpha/beta chains family.</text>
</comment>
<evidence type="ECO:0000256" key="6">
    <source>
        <dbReference type="ARBA" id="ARBA00022840"/>
    </source>
</evidence>
<dbReference type="PIRSF" id="PIRSF039072">
    <property type="entry name" value="ATPase_subunit_beta"/>
    <property type="match status" value="1"/>
</dbReference>
<keyword evidence="10 14" id="KW-0139">CF(1)</keyword>
<dbReference type="InterPro" id="IPR005722">
    <property type="entry name" value="ATP_synth_F1_bsu"/>
</dbReference>
<accession>A0A1Y5SXH5</accession>
<keyword evidence="3 14" id="KW-0813">Transport</keyword>
<evidence type="ECO:0000256" key="12">
    <source>
        <dbReference type="ARBA" id="ARBA00052325"/>
    </source>
</evidence>
<comment type="function">
    <text evidence="13">Produces ATP from ADP in the presence of a sodium ion gradient across the membrane. The beta chain is the catalytic subunit.</text>
</comment>
<evidence type="ECO:0000256" key="9">
    <source>
        <dbReference type="ARBA" id="ARBA00023136"/>
    </source>
</evidence>
<dbReference type="PROSITE" id="PS00152">
    <property type="entry name" value="ATPASE_ALPHA_BETA"/>
    <property type="match status" value="1"/>
</dbReference>
<dbReference type="InterPro" id="IPR000194">
    <property type="entry name" value="ATPase_F1/V1/A1_a/bsu_nucl-bd"/>
</dbReference>
<organism evidence="16 17">
    <name type="scientific">Pseudooctadecabacter jejudonensis</name>
    <dbReference type="NCBI Taxonomy" id="1391910"/>
    <lineage>
        <taxon>Bacteria</taxon>
        <taxon>Pseudomonadati</taxon>
        <taxon>Pseudomonadota</taxon>
        <taxon>Alphaproteobacteria</taxon>
        <taxon>Rhodobacterales</taxon>
        <taxon>Paracoccaceae</taxon>
        <taxon>Pseudooctadecabacter</taxon>
    </lineage>
</organism>
<keyword evidence="11 14" id="KW-0066">ATP synthesis</keyword>
<comment type="catalytic activity">
    <reaction evidence="12">
        <text>4 Na(+)(in) + ATP + H2O = 4 Na(+)(out) + ADP + phosphate + H(+)</text>
        <dbReference type="Rhea" id="RHEA:58156"/>
        <dbReference type="ChEBI" id="CHEBI:15377"/>
        <dbReference type="ChEBI" id="CHEBI:15378"/>
        <dbReference type="ChEBI" id="CHEBI:29101"/>
        <dbReference type="ChEBI" id="CHEBI:30616"/>
        <dbReference type="ChEBI" id="CHEBI:43474"/>
        <dbReference type="ChEBI" id="CHEBI:456216"/>
        <dbReference type="EC" id="7.2.2.1"/>
    </reaction>
</comment>
<keyword evidence="16" id="KW-0378">Hydrolase</keyword>
<dbReference type="PANTHER" id="PTHR15184">
    <property type="entry name" value="ATP SYNTHASE"/>
    <property type="match status" value="1"/>
</dbReference>
<dbReference type="InterPro" id="IPR003593">
    <property type="entry name" value="AAA+_ATPase"/>
</dbReference>
<dbReference type="Proteomes" id="UP000193623">
    <property type="component" value="Unassembled WGS sequence"/>
</dbReference>
<dbReference type="SUPFAM" id="SSF47917">
    <property type="entry name" value="C-terminal domain of alpha and beta subunits of F1 ATP synthase"/>
    <property type="match status" value="1"/>
</dbReference>
<dbReference type="FunFam" id="2.40.10.170:FF:000005">
    <property type="entry name" value="ATP synthase subunit beta"/>
    <property type="match status" value="1"/>
</dbReference>
<dbReference type="InterPro" id="IPR020003">
    <property type="entry name" value="ATPase_a/bsu_AS"/>
</dbReference>
<dbReference type="InterPro" id="IPR004100">
    <property type="entry name" value="ATPase_F1/V1/A1_a/bsu_N"/>
</dbReference>
<evidence type="ECO:0000313" key="17">
    <source>
        <dbReference type="Proteomes" id="UP000193623"/>
    </source>
</evidence>
<keyword evidence="17" id="KW-1185">Reference proteome</keyword>
<dbReference type="GO" id="GO:0046962">
    <property type="term" value="F:sodium-transporting ATPase activity, rotational mechanism"/>
    <property type="evidence" value="ECO:0007669"/>
    <property type="project" value="UniProtKB-EC"/>
</dbReference>
<dbReference type="InterPro" id="IPR024034">
    <property type="entry name" value="ATPase_F1/V1_b/a_C"/>
</dbReference>
<dbReference type="CDD" id="cd18115">
    <property type="entry name" value="ATP-synt_F1_beta_N"/>
    <property type="match status" value="1"/>
</dbReference>
<dbReference type="GO" id="GO:0016787">
    <property type="term" value="F:hydrolase activity"/>
    <property type="evidence" value="ECO:0007669"/>
    <property type="project" value="UniProtKB-KW"/>
</dbReference>
<evidence type="ECO:0000256" key="2">
    <source>
        <dbReference type="ARBA" id="ARBA00008936"/>
    </source>
</evidence>
<dbReference type="InterPro" id="IPR027417">
    <property type="entry name" value="P-loop_NTPase"/>
</dbReference>
<dbReference type="GO" id="GO:0046933">
    <property type="term" value="F:proton-transporting ATP synthase activity, rotational mechanism"/>
    <property type="evidence" value="ECO:0007669"/>
    <property type="project" value="UniProtKB-UniRule"/>
</dbReference>
<evidence type="ECO:0000256" key="11">
    <source>
        <dbReference type="ARBA" id="ARBA00023310"/>
    </source>
</evidence>
<keyword evidence="9 14" id="KW-0472">Membrane</keyword>
<proteinExistence type="inferred from homology"/>
<protein>
    <recommendedName>
        <fullName evidence="14">ATP synthase subunit beta</fullName>
        <ecNumber evidence="14">7.1.2.2</ecNumber>
    </recommendedName>
    <alternativeName>
        <fullName evidence="14">ATP synthase F1 sector subunit beta</fullName>
    </alternativeName>
    <alternativeName>
        <fullName evidence="14">F-ATPase subunit beta</fullName>
    </alternativeName>
</protein>
<reference evidence="16 17" key="1">
    <citation type="submission" date="2017-03" db="EMBL/GenBank/DDBJ databases">
        <authorList>
            <person name="Afonso C.L."/>
            <person name="Miller P.J."/>
            <person name="Scott M.A."/>
            <person name="Spackman E."/>
            <person name="Goraichik I."/>
            <person name="Dimitrov K.M."/>
            <person name="Suarez D.L."/>
            <person name="Swayne D.E."/>
        </authorList>
    </citation>
    <scope>NUCLEOTIDE SEQUENCE [LARGE SCALE GENOMIC DNA]</scope>
    <source>
        <strain evidence="16 17">CECT 8397</strain>
    </source>
</reference>
<evidence type="ECO:0000256" key="5">
    <source>
        <dbReference type="ARBA" id="ARBA00022781"/>
    </source>
</evidence>
<dbReference type="CDD" id="cd01133">
    <property type="entry name" value="F1-ATPase_beta_CD"/>
    <property type="match status" value="1"/>
</dbReference>
<dbReference type="Gene3D" id="3.40.50.300">
    <property type="entry name" value="P-loop containing nucleotide triphosphate hydrolases"/>
    <property type="match status" value="1"/>
</dbReference>
<comment type="subcellular location">
    <subcellularLocation>
        <location evidence="14">Cell membrane</location>
        <topology evidence="14">Peripheral membrane protein</topology>
    </subcellularLocation>
    <subcellularLocation>
        <location evidence="1">Membrane</location>
    </subcellularLocation>
</comment>